<keyword evidence="6" id="KW-0175">Coiled coil</keyword>
<comment type="similarity">
    <text evidence="2">Belongs to the CDC37 family.</text>
</comment>
<dbReference type="EMBL" id="CAJNDS010002580">
    <property type="protein sequence ID" value="CAE7532995.1"/>
    <property type="molecule type" value="Genomic_DNA"/>
</dbReference>
<evidence type="ECO:0000256" key="7">
    <source>
        <dbReference type="SAM" id="MobiDB-lite"/>
    </source>
</evidence>
<dbReference type="Proteomes" id="UP000604046">
    <property type="component" value="Unassembled WGS sequence"/>
</dbReference>
<keyword evidence="12" id="KW-1185">Reference proteome</keyword>
<evidence type="ECO:0000313" key="12">
    <source>
        <dbReference type="Proteomes" id="UP000604046"/>
    </source>
</evidence>
<dbReference type="GO" id="GO:0031072">
    <property type="term" value="F:heat shock protein binding"/>
    <property type="evidence" value="ECO:0007669"/>
    <property type="project" value="TreeGrafter"/>
</dbReference>
<evidence type="ECO:0000256" key="5">
    <source>
        <dbReference type="ARBA" id="ARBA00031396"/>
    </source>
</evidence>
<dbReference type="SUPFAM" id="SSF101391">
    <property type="entry name" value="Hsp90 co-chaperone CDC37"/>
    <property type="match status" value="1"/>
</dbReference>
<sequence length="349" mass="40348">MPAGFDYSKWDKIELSDDEDDVHPNIDKASWFRYKHQNRVEKEEDEEKKQLRLQEELQKLEKEYNAFGEAGKEHLKAKKVKAEIDKVQEQLALMEKNKKWNADNMCKTADQKTVVSESKETPGPEPRLEGEAVAEGYCEFIEDNEELLERYIALGAEEDLEKVANFLREHGGKLLQGEHAESYLLLDCLEKEMNDLHQEMTQSARQLQLLTQLREFSRAAGRPARDSVNPIFEKLIEHEGTRESFEETVQKFIQRVERRAVVKKKEMDAEMEEERRKLNPLGPGGLDPLEVFETLPAEMQIAFKTKDAQRLHAAVEALPAEEARYHLQRCEDSGLWVPSQQGGPPPYRA</sequence>
<comment type="subcellular location">
    <subcellularLocation>
        <location evidence="1">Cytoplasm</location>
    </subcellularLocation>
</comment>
<dbReference type="Pfam" id="PF08564">
    <property type="entry name" value="CDC37_C"/>
    <property type="match status" value="1"/>
</dbReference>
<comment type="caution">
    <text evidence="11">The sequence shown here is derived from an EMBL/GenBank/DDBJ whole genome shotgun (WGS) entry which is preliminary data.</text>
</comment>
<keyword evidence="3" id="KW-0963">Cytoplasm</keyword>
<dbReference type="PANTHER" id="PTHR12800:SF4">
    <property type="entry name" value="HSP90 CO-CHAPERONE CDC37"/>
    <property type="match status" value="1"/>
</dbReference>
<feature type="domain" description="Cdc37 N-terminal" evidence="10">
    <location>
        <begin position="4"/>
        <end position="113"/>
    </location>
</feature>
<dbReference type="InterPro" id="IPR013855">
    <property type="entry name" value="Cdc37_N_dom"/>
</dbReference>
<keyword evidence="4" id="KW-0143">Chaperone</keyword>
<evidence type="ECO:0000259" key="10">
    <source>
        <dbReference type="SMART" id="SM01071"/>
    </source>
</evidence>
<dbReference type="GO" id="GO:0051082">
    <property type="term" value="F:unfolded protein binding"/>
    <property type="evidence" value="ECO:0007669"/>
    <property type="project" value="TreeGrafter"/>
</dbReference>
<evidence type="ECO:0000259" key="9">
    <source>
        <dbReference type="SMART" id="SM01070"/>
    </source>
</evidence>
<name>A0A812TMB0_9DINO</name>
<dbReference type="InterPro" id="IPR004918">
    <property type="entry name" value="Cdc37"/>
</dbReference>
<dbReference type="GO" id="GO:0006457">
    <property type="term" value="P:protein folding"/>
    <property type="evidence" value="ECO:0007669"/>
    <property type="project" value="TreeGrafter"/>
</dbReference>
<dbReference type="SMART" id="SM01071">
    <property type="entry name" value="CDC37_N"/>
    <property type="match status" value="1"/>
</dbReference>
<evidence type="ECO:0000256" key="6">
    <source>
        <dbReference type="SAM" id="Coils"/>
    </source>
</evidence>
<dbReference type="Pfam" id="PF08565">
    <property type="entry name" value="CDC37_M"/>
    <property type="match status" value="1"/>
</dbReference>
<feature type="coiled-coil region" evidence="6">
    <location>
        <begin position="37"/>
        <end position="97"/>
    </location>
</feature>
<dbReference type="GO" id="GO:0005737">
    <property type="term" value="C:cytoplasm"/>
    <property type="evidence" value="ECO:0007669"/>
    <property type="project" value="UniProtKB-SubCell"/>
</dbReference>
<feature type="compositionally biased region" description="Basic and acidic residues" evidence="7">
    <location>
        <begin position="117"/>
        <end position="130"/>
    </location>
</feature>
<evidence type="ECO:0000256" key="1">
    <source>
        <dbReference type="ARBA" id="ARBA00004496"/>
    </source>
</evidence>
<dbReference type="PANTHER" id="PTHR12800">
    <property type="entry name" value="CDC37-RELATED"/>
    <property type="match status" value="1"/>
</dbReference>
<evidence type="ECO:0000259" key="8">
    <source>
        <dbReference type="SMART" id="SM01069"/>
    </source>
</evidence>
<accession>A0A812TMB0</accession>
<dbReference type="SMART" id="SM01069">
    <property type="entry name" value="CDC37_C"/>
    <property type="match status" value="1"/>
</dbReference>
<dbReference type="Gene3D" id="6.10.140.250">
    <property type="match status" value="1"/>
</dbReference>
<feature type="region of interest" description="Disordered" evidence="7">
    <location>
        <begin position="111"/>
        <end position="130"/>
    </location>
</feature>
<protein>
    <recommendedName>
        <fullName evidence="5">Hsp90 chaperone protein kinase-targeting subunit</fullName>
    </recommendedName>
</protein>
<proteinExistence type="inferred from homology"/>
<dbReference type="Gene3D" id="1.20.58.610">
    <property type="entry name" value="Cdc37, Hsp90 binding domain"/>
    <property type="match status" value="1"/>
</dbReference>
<dbReference type="Pfam" id="PF03234">
    <property type="entry name" value="CDC37_N"/>
    <property type="match status" value="1"/>
</dbReference>
<gene>
    <name evidence="11" type="primary">Cdc37</name>
    <name evidence="11" type="ORF">SNAT2548_LOCUS29863</name>
</gene>
<dbReference type="InterPro" id="IPR013873">
    <property type="entry name" value="Cdc37_C"/>
</dbReference>
<organism evidence="11 12">
    <name type="scientific">Symbiodinium natans</name>
    <dbReference type="NCBI Taxonomy" id="878477"/>
    <lineage>
        <taxon>Eukaryota</taxon>
        <taxon>Sar</taxon>
        <taxon>Alveolata</taxon>
        <taxon>Dinophyceae</taxon>
        <taxon>Suessiales</taxon>
        <taxon>Symbiodiniaceae</taxon>
        <taxon>Symbiodinium</taxon>
    </lineage>
</organism>
<dbReference type="OrthoDB" id="440202at2759"/>
<dbReference type="GO" id="GO:0019901">
    <property type="term" value="F:protein kinase binding"/>
    <property type="evidence" value="ECO:0007669"/>
    <property type="project" value="InterPro"/>
</dbReference>
<evidence type="ECO:0000313" key="11">
    <source>
        <dbReference type="EMBL" id="CAE7532995.1"/>
    </source>
</evidence>
<dbReference type="GO" id="GO:0050821">
    <property type="term" value="P:protein stabilization"/>
    <property type="evidence" value="ECO:0007669"/>
    <property type="project" value="TreeGrafter"/>
</dbReference>
<evidence type="ECO:0000256" key="4">
    <source>
        <dbReference type="ARBA" id="ARBA00023186"/>
    </source>
</evidence>
<feature type="domain" description="Cdc37 Hsp90 binding" evidence="9">
    <location>
        <begin position="111"/>
        <end position="274"/>
    </location>
</feature>
<dbReference type="SMART" id="SM01070">
    <property type="entry name" value="CDC37_M"/>
    <property type="match status" value="1"/>
</dbReference>
<dbReference type="AlphaFoldDB" id="A0A812TMB0"/>
<evidence type="ECO:0000256" key="3">
    <source>
        <dbReference type="ARBA" id="ARBA00022490"/>
    </source>
</evidence>
<evidence type="ECO:0000256" key="2">
    <source>
        <dbReference type="ARBA" id="ARBA00006222"/>
    </source>
</evidence>
<dbReference type="GO" id="GO:0051087">
    <property type="term" value="F:protein-folding chaperone binding"/>
    <property type="evidence" value="ECO:0007669"/>
    <property type="project" value="TreeGrafter"/>
</dbReference>
<dbReference type="InterPro" id="IPR038189">
    <property type="entry name" value="Cdc37_Hsp90-bd_sf"/>
</dbReference>
<reference evidence="11" key="1">
    <citation type="submission" date="2021-02" db="EMBL/GenBank/DDBJ databases">
        <authorList>
            <person name="Dougan E. K."/>
            <person name="Rhodes N."/>
            <person name="Thang M."/>
            <person name="Chan C."/>
        </authorList>
    </citation>
    <scope>NUCLEOTIDE SEQUENCE</scope>
</reference>
<dbReference type="InterPro" id="IPR013874">
    <property type="entry name" value="Cdc37_Hsp90-bd"/>
</dbReference>
<feature type="domain" description="Cdc37 C-terminal" evidence="8">
    <location>
        <begin position="280"/>
        <end position="341"/>
    </location>
</feature>